<dbReference type="WBParaSite" id="HPBE_0001613801-mRNA-1">
    <property type="protein sequence ID" value="HPBE_0001613801-mRNA-1"/>
    <property type="gene ID" value="HPBE_0001613801"/>
</dbReference>
<name>A0A3P8ALY1_HELPZ</name>
<protein>
    <submittedName>
        <fullName evidence="3">Endo/exonuclease/phosphatase domain-containing protein</fullName>
    </submittedName>
</protein>
<reference evidence="3" key="2">
    <citation type="submission" date="2019-09" db="UniProtKB">
        <authorList>
            <consortium name="WormBaseParasite"/>
        </authorList>
    </citation>
    <scope>IDENTIFICATION</scope>
</reference>
<dbReference type="InterPro" id="IPR036691">
    <property type="entry name" value="Endo/exonu/phosph_ase_sf"/>
</dbReference>
<sequence length="525" mass="61142">MRQQKTRRRWCPRQHALGHEHRFVRVSDNPNRRIGRLPLKRCGSGLALTVFVAYASTSDYDDEEAEAFYLGLGKFYKEDHTFYKVIVGDFNAKIGPRRSPEELHIGTLGLEWNEQGERLSEFITSTKTIHGNSQFQKPPSLRWTRESPGGQFHSEIDHFIFNRKYCLTDVSVVPKFYTGSDHRLLRARFRFSRQGEKAAKFKKRNPRTTINWDLYNSLAGLWEDTVMDNIDEEYNRFVHHLRVKGAESLKTTKRPLRLALLADDEPSKANVVGLGRLLAAFYLDYPLFVPRSGGAYPSLFLWSQLDENKLIREELGQELPAEYGPRTPAVLLSHCGLVLEAILYCDHFSDLRSSILLRIFADKQYGLSLCQPFLEDLWTAQLGRQLDLFAEEEGAPERAAAFCHRYVQALYHNHRQEELRDLRLKDVFEKLNMDASDFQKWLRRMGLLRTPLCPNCNDSMQIYQSLEAEVLALSYFWIHQLVTVACKECELEVSRKSIVQWEQYFRDTCCEYFRRNTPVLGGYKL</sequence>
<dbReference type="Proteomes" id="UP000050761">
    <property type="component" value="Unassembled WGS sequence"/>
</dbReference>
<evidence type="ECO:0000313" key="2">
    <source>
        <dbReference type="Proteomes" id="UP000050761"/>
    </source>
</evidence>
<keyword evidence="2" id="KW-1185">Reference proteome</keyword>
<proteinExistence type="predicted"/>
<organism evidence="1">
    <name type="scientific">Heligmosomoides polygyrus</name>
    <name type="common">Parasitic roundworm</name>
    <dbReference type="NCBI Taxonomy" id="6339"/>
    <lineage>
        <taxon>Eukaryota</taxon>
        <taxon>Metazoa</taxon>
        <taxon>Ecdysozoa</taxon>
        <taxon>Nematoda</taxon>
        <taxon>Chromadorea</taxon>
        <taxon>Rhabditida</taxon>
        <taxon>Rhabditina</taxon>
        <taxon>Rhabditomorpha</taxon>
        <taxon>Strongyloidea</taxon>
        <taxon>Heligmosomidae</taxon>
        <taxon>Heligmosomoides</taxon>
    </lineage>
</organism>
<gene>
    <name evidence="1" type="ORF">HPBE_LOCUS16137</name>
</gene>
<dbReference type="EMBL" id="UZAH01029244">
    <property type="protein sequence ID" value="VDP05060.1"/>
    <property type="molecule type" value="Genomic_DNA"/>
</dbReference>
<reference evidence="1 2" key="1">
    <citation type="submission" date="2018-11" db="EMBL/GenBank/DDBJ databases">
        <authorList>
            <consortium name="Pathogen Informatics"/>
        </authorList>
    </citation>
    <scope>NUCLEOTIDE SEQUENCE [LARGE SCALE GENOMIC DNA]</scope>
</reference>
<evidence type="ECO:0000313" key="1">
    <source>
        <dbReference type="EMBL" id="VDP05060.1"/>
    </source>
</evidence>
<dbReference type="AlphaFoldDB" id="A0A3P8ALY1"/>
<dbReference type="SUPFAM" id="SSF56219">
    <property type="entry name" value="DNase I-like"/>
    <property type="match status" value="1"/>
</dbReference>
<dbReference type="OrthoDB" id="410104at2759"/>
<evidence type="ECO:0000313" key="3">
    <source>
        <dbReference type="WBParaSite" id="HPBE_0001613801-mRNA-1"/>
    </source>
</evidence>
<accession>A0A3P8ALY1</accession>
<dbReference type="Gene3D" id="3.60.10.10">
    <property type="entry name" value="Endonuclease/exonuclease/phosphatase"/>
    <property type="match status" value="1"/>
</dbReference>